<evidence type="ECO:0000313" key="1">
    <source>
        <dbReference type="Proteomes" id="UP000887565"/>
    </source>
</evidence>
<reference evidence="2" key="1">
    <citation type="submission" date="2022-11" db="UniProtKB">
        <authorList>
            <consortium name="WormBaseParasite"/>
        </authorList>
    </citation>
    <scope>IDENTIFICATION</scope>
</reference>
<dbReference type="Proteomes" id="UP000887565">
    <property type="component" value="Unplaced"/>
</dbReference>
<sequence length="246" mass="27664">MLPFAFSNPFLFPRYLSHDAIGSTPRDSKFPTQLVLQRLPLPPPLSAQTPAFCLPGARMRFRLPLPPPPPASFHPAYVAAAAVLYQQCVDTYRRGLASVFSLPLPLPISDAIAANKEFLSAREIVAIDPNISKTENVSHTLLQARFERLENESKLEDVTIICEKTGNACSDNRDRTDLDDTISFVISLLSVLNLLSWDRCNDHFKMEDNEAHPLIGSALYRLFQSNKLYEVFCLEHTFMGSLHRSF</sequence>
<dbReference type="AlphaFoldDB" id="A0A915IQV8"/>
<protein>
    <submittedName>
        <fullName evidence="2">Uncharacterized protein</fullName>
    </submittedName>
</protein>
<organism evidence="1 2">
    <name type="scientific">Romanomermis culicivorax</name>
    <name type="common">Nematode worm</name>
    <dbReference type="NCBI Taxonomy" id="13658"/>
    <lineage>
        <taxon>Eukaryota</taxon>
        <taxon>Metazoa</taxon>
        <taxon>Ecdysozoa</taxon>
        <taxon>Nematoda</taxon>
        <taxon>Enoplea</taxon>
        <taxon>Dorylaimia</taxon>
        <taxon>Mermithida</taxon>
        <taxon>Mermithoidea</taxon>
        <taxon>Mermithidae</taxon>
        <taxon>Romanomermis</taxon>
    </lineage>
</organism>
<keyword evidence="1" id="KW-1185">Reference proteome</keyword>
<dbReference type="WBParaSite" id="nRc.2.0.1.t15794-RA">
    <property type="protein sequence ID" value="nRc.2.0.1.t15794-RA"/>
    <property type="gene ID" value="nRc.2.0.1.g15794"/>
</dbReference>
<accession>A0A915IQV8</accession>
<proteinExistence type="predicted"/>
<evidence type="ECO:0000313" key="2">
    <source>
        <dbReference type="WBParaSite" id="nRc.2.0.1.t15794-RA"/>
    </source>
</evidence>
<name>A0A915IQV8_ROMCU</name>